<organism evidence="2 3">
    <name type="scientific">Pseudoalteromonas aurantia 208</name>
    <dbReference type="NCBI Taxonomy" id="1314867"/>
    <lineage>
        <taxon>Bacteria</taxon>
        <taxon>Pseudomonadati</taxon>
        <taxon>Pseudomonadota</taxon>
        <taxon>Gammaproteobacteria</taxon>
        <taxon>Alteromonadales</taxon>
        <taxon>Pseudoalteromonadaceae</taxon>
        <taxon>Pseudoalteromonas</taxon>
    </lineage>
</organism>
<dbReference type="InterPro" id="IPR008407">
    <property type="entry name" value="Brnchd-chn_aa_trnsp_AzlD"/>
</dbReference>
<keyword evidence="1" id="KW-0472">Membrane</keyword>
<dbReference type="RefSeq" id="WP_192506601.1">
    <property type="nucleotide sequence ID" value="NZ_AQGV01000012.1"/>
</dbReference>
<comment type="caution">
    <text evidence="2">The sequence shown here is derived from an EMBL/GenBank/DDBJ whole genome shotgun (WGS) entry which is preliminary data.</text>
</comment>
<proteinExistence type="predicted"/>
<gene>
    <name evidence="2" type="ORF">PAUR_a0447</name>
</gene>
<evidence type="ECO:0000256" key="1">
    <source>
        <dbReference type="SAM" id="Phobius"/>
    </source>
</evidence>
<dbReference type="Proteomes" id="UP000615755">
    <property type="component" value="Unassembled WGS sequence"/>
</dbReference>
<feature type="transmembrane region" description="Helical" evidence="1">
    <location>
        <begin position="37"/>
        <end position="56"/>
    </location>
</feature>
<sequence>MSWFVLLGMAVIIFMSRYVFLEPKLPMVLGPHLQRLLTYSAPAVLSAIVAPLIFIEGEQLHIGFQNRYFVGAIIACLLIVVTRNTLLTVLVSMGLFFLVL</sequence>
<evidence type="ECO:0008006" key="4">
    <source>
        <dbReference type="Google" id="ProtNLM"/>
    </source>
</evidence>
<accession>A0ABR9E816</accession>
<dbReference type="Pfam" id="PF05437">
    <property type="entry name" value="AzlD"/>
    <property type="match status" value="1"/>
</dbReference>
<keyword evidence="1" id="KW-1133">Transmembrane helix</keyword>
<protein>
    <recommendedName>
        <fullName evidence="4">Branched-chain amino acid ABC transporter</fullName>
    </recommendedName>
</protein>
<keyword evidence="3" id="KW-1185">Reference proteome</keyword>
<dbReference type="EMBL" id="AQGV01000012">
    <property type="protein sequence ID" value="MBE0367136.1"/>
    <property type="molecule type" value="Genomic_DNA"/>
</dbReference>
<feature type="transmembrane region" description="Helical" evidence="1">
    <location>
        <begin position="68"/>
        <end position="99"/>
    </location>
</feature>
<evidence type="ECO:0000313" key="3">
    <source>
        <dbReference type="Proteomes" id="UP000615755"/>
    </source>
</evidence>
<reference evidence="2 3" key="1">
    <citation type="submission" date="2015-03" db="EMBL/GenBank/DDBJ databases">
        <title>Genome sequence of Pseudoalteromonas aurantia.</title>
        <authorList>
            <person name="Xie B.-B."/>
            <person name="Rong J.-C."/>
            <person name="Qin Q.-L."/>
            <person name="Zhang Y.-Z."/>
        </authorList>
    </citation>
    <scope>NUCLEOTIDE SEQUENCE [LARGE SCALE GENOMIC DNA]</scope>
    <source>
        <strain evidence="2 3">208</strain>
    </source>
</reference>
<keyword evidence="1" id="KW-0812">Transmembrane</keyword>
<name>A0ABR9E816_9GAMM</name>
<evidence type="ECO:0000313" key="2">
    <source>
        <dbReference type="EMBL" id="MBE0367136.1"/>
    </source>
</evidence>